<evidence type="ECO:0000313" key="2">
    <source>
        <dbReference type="Proteomes" id="UP001141933"/>
    </source>
</evidence>
<name>A0ABT4PEH0_9BACT</name>
<sequence length="190" mass="21932">MGDKEYLDRFEDKMQQTLLRLCTSYHQLEGVLLATDDITEHWQKLAPEYLADAVEQVRDYPTVSVAWAAYLGLAMAYGWDMSWEVFSKAEYKFFYGEQGFDDMDEHIVRDILGMPLDGEEAKSLEEMIRRCAQAAVDMIRHEQIEPQSPLAYYAFSRACEVMYNIGAALGLKHLGYKFTKVDLSDRTLLN</sequence>
<dbReference type="RefSeq" id="WP_269876461.1">
    <property type="nucleotide sequence ID" value="NZ_JAPZVM010000001.1"/>
</dbReference>
<proteinExistence type="predicted"/>
<reference evidence="1" key="1">
    <citation type="submission" date="2022-12" db="EMBL/GenBank/DDBJ databases">
        <title>Phocaeicola acetigenes sp. nov., isolated feces from a healthy human.</title>
        <authorList>
            <person name="Do H."/>
            <person name="Ha Y.B."/>
            <person name="Kim J.-S."/>
            <person name="Suh M.K."/>
            <person name="Kim H.S."/>
            <person name="Lee J.-S."/>
        </authorList>
    </citation>
    <scope>NUCLEOTIDE SEQUENCE</scope>
    <source>
        <strain evidence="1">KGMB11183</strain>
    </source>
</reference>
<accession>A0ABT4PEH0</accession>
<comment type="caution">
    <text evidence="1">The sequence shown here is derived from an EMBL/GenBank/DDBJ whole genome shotgun (WGS) entry which is preliminary data.</text>
</comment>
<evidence type="ECO:0000313" key="1">
    <source>
        <dbReference type="EMBL" id="MCZ8371433.1"/>
    </source>
</evidence>
<dbReference type="Proteomes" id="UP001141933">
    <property type="component" value="Unassembled WGS sequence"/>
</dbReference>
<organism evidence="1 2">
    <name type="scientific">Phocaeicola acetigenes</name>
    <dbReference type="NCBI Taxonomy" id="3016083"/>
    <lineage>
        <taxon>Bacteria</taxon>
        <taxon>Pseudomonadati</taxon>
        <taxon>Bacteroidota</taxon>
        <taxon>Bacteroidia</taxon>
        <taxon>Bacteroidales</taxon>
        <taxon>Bacteroidaceae</taxon>
        <taxon>Phocaeicola</taxon>
    </lineage>
</organism>
<dbReference type="EMBL" id="JAPZVM010000001">
    <property type="protein sequence ID" value="MCZ8371433.1"/>
    <property type="molecule type" value="Genomic_DNA"/>
</dbReference>
<gene>
    <name evidence="1" type="ORF">O6P32_01765</name>
</gene>
<protein>
    <submittedName>
        <fullName evidence="1">Uncharacterized protein</fullName>
    </submittedName>
</protein>
<keyword evidence="2" id="KW-1185">Reference proteome</keyword>